<organism evidence="3 4">
    <name type="scientific">Saprolegnia diclina (strain VS20)</name>
    <dbReference type="NCBI Taxonomy" id="1156394"/>
    <lineage>
        <taxon>Eukaryota</taxon>
        <taxon>Sar</taxon>
        <taxon>Stramenopiles</taxon>
        <taxon>Oomycota</taxon>
        <taxon>Saprolegniomycetes</taxon>
        <taxon>Saprolegniales</taxon>
        <taxon>Saprolegniaceae</taxon>
        <taxon>Saprolegnia</taxon>
    </lineage>
</organism>
<keyword evidence="4" id="KW-1185">Reference proteome</keyword>
<sequence length="314" mass="34587">MPQLPFSMPVVMALLPALHALHLPPTSTSTASSRARMDIRALISPEPRYLVKKPLPKDKDTRSKARPGFRKGKWTDEESVYAERMTHYFKEGLLPLEKGTMLRMYLADKLNCEPMRITKKFTGDECIGKQIFRPLPPTPLVNARMQSVQTELKALETAFLHRIEEMPMYCMSTKDKTAASNELKLIKRGKLRPRKAMTTTAAAAKAKKPLSPPEDAQAACLLLGFFHGAGSSENEDAASVASPIAAGNPFLPVAQDGRISPSGKGARSEDDVAPPVRPRSTRKFSISHCADECDDDIVLEMKRPRIGSISSLCS</sequence>
<evidence type="ECO:0008006" key="5">
    <source>
        <dbReference type="Google" id="ProtNLM"/>
    </source>
</evidence>
<dbReference type="RefSeq" id="XP_008612958.1">
    <property type="nucleotide sequence ID" value="XM_008614736.1"/>
</dbReference>
<dbReference type="InParanoid" id="T0QG63"/>
<name>T0QG63_SAPDV</name>
<feature type="signal peptide" evidence="2">
    <location>
        <begin position="1"/>
        <end position="20"/>
    </location>
</feature>
<evidence type="ECO:0000256" key="2">
    <source>
        <dbReference type="SAM" id="SignalP"/>
    </source>
</evidence>
<protein>
    <recommendedName>
        <fullName evidence="5">HTH myb-type domain-containing protein</fullName>
    </recommendedName>
</protein>
<reference evidence="3 4" key="1">
    <citation type="submission" date="2012-04" db="EMBL/GenBank/DDBJ databases">
        <title>The Genome Sequence of Saprolegnia declina VS20.</title>
        <authorList>
            <consortium name="The Broad Institute Genome Sequencing Platform"/>
            <person name="Russ C."/>
            <person name="Nusbaum C."/>
            <person name="Tyler B."/>
            <person name="van West P."/>
            <person name="Dieguez-Uribeondo J."/>
            <person name="de Bruijn I."/>
            <person name="Tripathy S."/>
            <person name="Jiang R."/>
            <person name="Young S.K."/>
            <person name="Zeng Q."/>
            <person name="Gargeya S."/>
            <person name="Fitzgerald M."/>
            <person name="Haas B."/>
            <person name="Abouelleil A."/>
            <person name="Alvarado L."/>
            <person name="Arachchi H.M."/>
            <person name="Berlin A."/>
            <person name="Chapman S.B."/>
            <person name="Goldberg J."/>
            <person name="Griggs A."/>
            <person name="Gujja S."/>
            <person name="Hansen M."/>
            <person name="Howarth C."/>
            <person name="Imamovic A."/>
            <person name="Larimer J."/>
            <person name="McCowen C."/>
            <person name="Montmayeur A."/>
            <person name="Murphy C."/>
            <person name="Neiman D."/>
            <person name="Pearson M."/>
            <person name="Priest M."/>
            <person name="Roberts A."/>
            <person name="Saif S."/>
            <person name="Shea T."/>
            <person name="Sisk P."/>
            <person name="Sykes S."/>
            <person name="Wortman J."/>
            <person name="Nusbaum C."/>
            <person name="Birren B."/>
        </authorList>
    </citation>
    <scope>NUCLEOTIDE SEQUENCE [LARGE SCALE GENOMIC DNA]</scope>
    <source>
        <strain evidence="3 4">VS20</strain>
    </source>
</reference>
<gene>
    <name evidence="3" type="ORF">SDRG_08838</name>
</gene>
<evidence type="ECO:0000313" key="3">
    <source>
        <dbReference type="EMBL" id="EQC33736.1"/>
    </source>
</evidence>
<feature type="region of interest" description="Disordered" evidence="1">
    <location>
        <begin position="251"/>
        <end position="283"/>
    </location>
</feature>
<dbReference type="GeneID" id="19949565"/>
<dbReference type="PANTHER" id="PTHR35213:SF3">
    <property type="entry name" value="MYB-LIKE DOMAIN-CONTAINING PROTEIN"/>
    <property type="match status" value="1"/>
</dbReference>
<dbReference type="RefSeq" id="XP_008612959.1">
    <property type="nucleotide sequence ID" value="XM_008614737.1"/>
</dbReference>
<keyword evidence="2" id="KW-0732">Signal</keyword>
<evidence type="ECO:0000313" key="4">
    <source>
        <dbReference type="Proteomes" id="UP000030762"/>
    </source>
</evidence>
<evidence type="ECO:0000256" key="1">
    <source>
        <dbReference type="SAM" id="MobiDB-lite"/>
    </source>
</evidence>
<dbReference type="OrthoDB" id="65522at2759"/>
<dbReference type="EMBL" id="JH767158">
    <property type="protein sequence ID" value="EQC33735.1"/>
    <property type="molecule type" value="Genomic_DNA"/>
</dbReference>
<dbReference type="EMBL" id="JH767158">
    <property type="protein sequence ID" value="EQC33736.1"/>
    <property type="molecule type" value="Genomic_DNA"/>
</dbReference>
<dbReference type="PANTHER" id="PTHR35213">
    <property type="entry name" value="RING-TYPE DOMAIN-CONTAINING PROTEIN-RELATED"/>
    <property type="match status" value="1"/>
</dbReference>
<feature type="chain" id="PRO_5007727448" description="HTH myb-type domain-containing protein" evidence="2">
    <location>
        <begin position="21"/>
        <end position="314"/>
    </location>
</feature>
<dbReference type="OMA" id="ECDDDMV"/>
<accession>T0QG63</accession>
<dbReference type="VEuPathDB" id="FungiDB:SDRG_08838"/>
<dbReference type="AlphaFoldDB" id="T0QG63"/>
<dbReference type="eggNOG" id="ENOG502QRTK">
    <property type="taxonomic scope" value="Eukaryota"/>
</dbReference>
<proteinExistence type="predicted"/>
<dbReference type="Proteomes" id="UP000030762">
    <property type="component" value="Unassembled WGS sequence"/>
</dbReference>